<sequence length="184" mass="21592">MNFTYPIKQKKQLKNLMEVYPSNSKNRLLLEFGLRTGLRISDILSFKVGDVHKREYVWVQEKKTKKKKMIYLHPKLRQSIKLYAKTEKLSSNDYLFYSEKNPSKPIQRMQAHRIISYAGDMIGITPLSAHSLRKTFGYWSYKQGIDISLLQTIFQHSSQAVTLRYIGITQESINKVYETVDMGF</sequence>
<dbReference type="Proteomes" id="UP000273326">
    <property type="component" value="Chromosome"/>
</dbReference>
<dbReference type="InterPro" id="IPR011010">
    <property type="entry name" value="DNA_brk_join_enz"/>
</dbReference>
<dbReference type="GO" id="GO:0003677">
    <property type="term" value="F:DNA binding"/>
    <property type="evidence" value="ECO:0007669"/>
    <property type="project" value="InterPro"/>
</dbReference>
<accession>A0A3S9HDI6</accession>
<dbReference type="GO" id="GO:0006310">
    <property type="term" value="P:DNA recombination"/>
    <property type="evidence" value="ECO:0007669"/>
    <property type="project" value="UniProtKB-KW"/>
</dbReference>
<proteinExistence type="predicted"/>
<dbReference type="RefSeq" id="WP_126111758.1">
    <property type="nucleotide sequence ID" value="NZ_CP034465.1"/>
</dbReference>
<dbReference type="EMBL" id="CP034465">
    <property type="protein sequence ID" value="AZP05401.1"/>
    <property type="molecule type" value="Genomic_DNA"/>
</dbReference>
<dbReference type="SUPFAM" id="SSF56349">
    <property type="entry name" value="DNA breaking-rejoining enzymes"/>
    <property type="match status" value="1"/>
</dbReference>
<dbReference type="GO" id="GO:0015074">
    <property type="term" value="P:DNA integration"/>
    <property type="evidence" value="ECO:0007669"/>
    <property type="project" value="InterPro"/>
</dbReference>
<keyword evidence="1" id="KW-0233">DNA recombination</keyword>
<dbReference type="InterPro" id="IPR013762">
    <property type="entry name" value="Integrase-like_cat_sf"/>
</dbReference>
<protein>
    <recommendedName>
        <fullName evidence="2">Tyr recombinase domain-containing protein</fullName>
    </recommendedName>
</protein>
<dbReference type="AlphaFoldDB" id="A0A3S9HDI6"/>
<gene>
    <name evidence="3" type="ORF">EJN90_12520</name>
</gene>
<dbReference type="PANTHER" id="PTHR30349:SF82">
    <property type="entry name" value="INTEGRASE_RECOMBINASE YOEC-RELATED"/>
    <property type="match status" value="1"/>
</dbReference>
<dbReference type="KEGG" id="jeh:EJN90_12520"/>
<organism evidence="3 4">
    <name type="scientific">Jeotgalibaca ciconiae</name>
    <dbReference type="NCBI Taxonomy" id="2496265"/>
    <lineage>
        <taxon>Bacteria</taxon>
        <taxon>Bacillati</taxon>
        <taxon>Bacillota</taxon>
        <taxon>Bacilli</taxon>
        <taxon>Lactobacillales</taxon>
        <taxon>Carnobacteriaceae</taxon>
        <taxon>Jeotgalibaca</taxon>
    </lineage>
</organism>
<keyword evidence="4" id="KW-1185">Reference proteome</keyword>
<dbReference type="InterPro" id="IPR002104">
    <property type="entry name" value="Integrase_catalytic"/>
</dbReference>
<name>A0A3S9HDI6_9LACT</name>
<dbReference type="OrthoDB" id="9788852at2"/>
<evidence type="ECO:0000259" key="2">
    <source>
        <dbReference type="PROSITE" id="PS51898"/>
    </source>
</evidence>
<dbReference type="InterPro" id="IPR050090">
    <property type="entry name" value="Tyrosine_recombinase_XerCD"/>
</dbReference>
<evidence type="ECO:0000256" key="1">
    <source>
        <dbReference type="ARBA" id="ARBA00023172"/>
    </source>
</evidence>
<dbReference type="Gene3D" id="1.10.443.10">
    <property type="entry name" value="Intergrase catalytic core"/>
    <property type="match status" value="1"/>
</dbReference>
<dbReference type="PANTHER" id="PTHR30349">
    <property type="entry name" value="PHAGE INTEGRASE-RELATED"/>
    <property type="match status" value="1"/>
</dbReference>
<dbReference type="Pfam" id="PF00589">
    <property type="entry name" value="Phage_integrase"/>
    <property type="match status" value="1"/>
</dbReference>
<reference evidence="4" key="1">
    <citation type="submission" date="2018-12" db="EMBL/GenBank/DDBJ databases">
        <title>Complete genome sequencing of Jeotgalibaca sp. H21T32.</title>
        <authorList>
            <person name="Bae J.-W."/>
            <person name="Lee S.-Y."/>
        </authorList>
    </citation>
    <scope>NUCLEOTIDE SEQUENCE [LARGE SCALE GENOMIC DNA]</scope>
    <source>
        <strain evidence="4">H21T32</strain>
    </source>
</reference>
<evidence type="ECO:0000313" key="4">
    <source>
        <dbReference type="Proteomes" id="UP000273326"/>
    </source>
</evidence>
<feature type="domain" description="Tyr recombinase" evidence="2">
    <location>
        <begin position="1"/>
        <end position="178"/>
    </location>
</feature>
<dbReference type="PROSITE" id="PS51898">
    <property type="entry name" value="TYR_RECOMBINASE"/>
    <property type="match status" value="1"/>
</dbReference>
<evidence type="ECO:0000313" key="3">
    <source>
        <dbReference type="EMBL" id="AZP05401.1"/>
    </source>
</evidence>